<feature type="transmembrane region" description="Helical" evidence="2">
    <location>
        <begin position="7"/>
        <end position="25"/>
    </location>
</feature>
<evidence type="ECO:0000256" key="2">
    <source>
        <dbReference type="SAM" id="Phobius"/>
    </source>
</evidence>
<dbReference type="InterPro" id="IPR013783">
    <property type="entry name" value="Ig-like_fold"/>
</dbReference>
<comment type="caution">
    <text evidence="4">The sequence shown here is derived from an EMBL/GenBank/DDBJ whole genome shotgun (WGS) entry which is preliminary data.</text>
</comment>
<dbReference type="Gene3D" id="2.60.40.4190">
    <property type="match status" value="2"/>
</dbReference>
<evidence type="ECO:0000256" key="1">
    <source>
        <dbReference type="SAM" id="MobiDB-lite"/>
    </source>
</evidence>
<feature type="domain" description="Fibronectin type-III" evidence="3">
    <location>
        <begin position="26"/>
        <end position="132"/>
    </location>
</feature>
<keyword evidence="2" id="KW-0472">Membrane</keyword>
<evidence type="ECO:0000313" key="4">
    <source>
        <dbReference type="EMBL" id="CAD6492487.1"/>
    </source>
</evidence>
<evidence type="ECO:0000259" key="3">
    <source>
        <dbReference type="PROSITE" id="PS50853"/>
    </source>
</evidence>
<dbReference type="InterPro" id="IPR006457">
    <property type="entry name" value="S_layer-rel_Mac"/>
</dbReference>
<feature type="compositionally biased region" description="Low complexity" evidence="1">
    <location>
        <begin position="107"/>
        <end position="123"/>
    </location>
</feature>
<evidence type="ECO:0000313" key="5">
    <source>
        <dbReference type="Proteomes" id="UP000603056"/>
    </source>
</evidence>
<dbReference type="Gene3D" id="2.60.98.40">
    <property type="match status" value="2"/>
</dbReference>
<dbReference type="NCBIfam" id="TIGR01567">
    <property type="entry name" value="S_layer_rel_Mac"/>
    <property type="match status" value="2"/>
</dbReference>
<dbReference type="Gene3D" id="2.60.40.1120">
    <property type="entry name" value="Carboxypeptidase-like, regulatory domain"/>
    <property type="match status" value="1"/>
</dbReference>
<reference evidence="4" key="1">
    <citation type="submission" date="2020-10" db="EMBL/GenBank/DDBJ databases">
        <authorList>
            <person name="Hahn C.J."/>
            <person name="Laso-Perez R."/>
            <person name="Vulcano F."/>
            <person name="Vaziourakis K.-M."/>
            <person name="Stokke R."/>
            <person name="Steen I.H."/>
            <person name="Teske A."/>
            <person name="Boetius A."/>
            <person name="Liebeke M."/>
            <person name="Amann R."/>
            <person name="Knittel K."/>
        </authorList>
    </citation>
    <scope>NUCLEOTIDE SEQUENCE</scope>
    <source>
        <strain evidence="4">Gfbio:e3339647-f889-4370-9287-4fb5cb688e4c:AG394J04_GoMArc1</strain>
    </source>
</reference>
<dbReference type="Proteomes" id="UP000603056">
    <property type="component" value="Unassembled WGS sequence"/>
</dbReference>
<protein>
    <submittedName>
        <fullName evidence="4">S-layer protein</fullName>
    </submittedName>
</protein>
<proteinExistence type="predicted"/>
<organism evidence="4 5">
    <name type="scientific">Candidatus Argoarchaeum ethanivorans</name>
    <dbReference type="NCBI Taxonomy" id="2608793"/>
    <lineage>
        <taxon>Archaea</taxon>
        <taxon>Methanobacteriati</taxon>
        <taxon>Methanobacteriota</taxon>
        <taxon>Stenosarchaea group</taxon>
        <taxon>Methanomicrobia</taxon>
        <taxon>Methanosarcinales</taxon>
        <taxon>Methanosarcinales incertae sedis</taxon>
        <taxon>GOM Arc I cluster</taxon>
        <taxon>Candidatus Argoarchaeum</taxon>
    </lineage>
</organism>
<dbReference type="PROSITE" id="PS50853">
    <property type="entry name" value="FN3"/>
    <property type="match status" value="2"/>
</dbReference>
<keyword evidence="2" id="KW-1133">Transmembrane helix</keyword>
<accession>A0A811TD90</accession>
<feature type="region of interest" description="Disordered" evidence="1">
    <location>
        <begin position="107"/>
        <end position="152"/>
    </location>
</feature>
<gene>
    <name evidence="4" type="ORF">FFODKBPE_00316</name>
</gene>
<dbReference type="EMBL" id="CAJHIP010000009">
    <property type="protein sequence ID" value="CAD6492487.1"/>
    <property type="molecule type" value="Genomic_DNA"/>
</dbReference>
<keyword evidence="2" id="KW-0812">Transmembrane</keyword>
<sequence>MKPLKNILIGIGMLVTITIIAMAAAPSVTVTYPTNVGETVSGTITVSADASDPDGNITNVSFYYSTNGADWTAIATNSTPNLTNYTVPWDTTVGGVSDGTNYTIRATATDSSSETASDTSNNTFTVQNTEAPGEPNVTGKNPTTDHPNGVPQEFSVRFNQTVDVIWKINGTLVPNNSTVTAGTWANYTNSTAGVGSYEVSAIGTNTTTGLSGDWVWTWTVADSTSPESITNLANTTGMTWINWTWDNPGDADFDHVEVYLDGVFQLDVDKPQNYHNATGLASNTEYRIDLYTVDGDGNKNSTSVNDTNTTLPNTQTGDVTLTFGEVTVCFTGVTGTGNTTVVANNTSPGSHDFTRASDYYYYIDTTATGYSNINISIPYASTVDESLVKLYHRNGTVWDDVTTSRDDSGNKVYGEVTSLSPFVAGVPAPIGIDNFEPDNLEPENVEWEIRTFSITVNQIANIVWEINGSTVNTTSALTSSIDLSNSSGNYNITVTATNLTSASSASKRWNWTVHHKFYYTGNRIWAADMSLNTTYTWTPQSFSGFFYDIDNDVSSETMTITLASETSRNIDDGKLVYESKPVNIKYEHDAWGNYTAIGFLAAKYFAGYPDGGVVDDVDMVSKGYLSEVLIDEDDKHTITIGSTLPLKEGYALKAIDISVEDTLVRFVLLKDGEEVSNSDEIVNKDDDYIHEKKIGSVSDVPIIIVHVETIFHGRETDAAFIRGVFQISDSPTKIETGDTYGIMKVESKSSSGIKMENDDSFDLSRDSTVEIMGDIKFKVADSETLRFAPFVEGLEELRGTVSCSEGAFDWTPFNFEGLYYDFDTGFSSETLTVESASGSSIGKNELIYESKPINTKFEHNDWGMYDLIGFMAEKYFAAYNNTNAEISSDKDLLLKGYLSKVLIDEDDKHTITIGSTLPLKEGYALKAIDISVEDTLVRFVLLKDGEEVSGSDEIVDKGKNYVYEKKVGSVSDVPIVVVHVETVFHGRETDAAFTRGVFQISENPIELDRGDEYGIMEVTSTSQGIEMKNKEETISLDAGDTIDVMGEIRFKVADSDTLRFYPFITVDVEAEAASKLSITAPDTASKRDTITITVTAGSESISGADVEFDGENIGITDVNGEVLYELTNAGSFIINATKLGYESASKTITVEEYSKTQLRIESKSELLQTDTFELTVTAGETNLSGVDVSVDDNPVGVTDTGGFFSYMFDTSGTHTVKVEKEGYDAALKTVNVIEPSAEFKAIAFNITPVHVTHKEPVFITADITNTGNIKGEHVVELRINGSVVASQNTTLEPGCVTTLNFTYTESKPGSYFAEIENMGGEFQVVKKSIGRLVYAGIITAIGLIVIYLVTMRREAIAPIASKVVAAKGQLASRLSQMKTKIKKS</sequence>
<feature type="domain" description="Fibronectin type-III" evidence="3">
    <location>
        <begin position="225"/>
        <end position="313"/>
    </location>
</feature>
<feature type="transmembrane region" description="Helical" evidence="2">
    <location>
        <begin position="1332"/>
        <end position="1350"/>
    </location>
</feature>
<name>A0A811TD90_9EURY</name>
<dbReference type="InterPro" id="IPR003961">
    <property type="entry name" value="FN3_dom"/>
</dbReference>
<dbReference type="Pfam" id="PF07752">
    <property type="entry name" value="S-layer"/>
    <property type="match status" value="2"/>
</dbReference>
<dbReference type="Gene3D" id="2.60.40.10">
    <property type="entry name" value="Immunoglobulins"/>
    <property type="match status" value="3"/>
</dbReference>